<keyword evidence="1" id="KW-0067">ATP-binding</keyword>
<feature type="binding site" evidence="1">
    <location>
        <position position="41"/>
    </location>
    <ligand>
        <name>Mg(2+)</name>
        <dbReference type="ChEBI" id="CHEBI:18420"/>
        <label>3</label>
    </ligand>
</feature>
<evidence type="ECO:0000256" key="1">
    <source>
        <dbReference type="HAMAP-Rule" id="MF_02128"/>
    </source>
</evidence>
<comment type="function">
    <text evidence="1">Catalyzes the ATP-dependent phosphorylation of thiamine-monophosphate (TMP) to form thiamine-pyrophosphate (TPP), the active form of vitamin B1.</text>
</comment>
<feature type="binding site" evidence="1">
    <location>
        <position position="88"/>
    </location>
    <ligand>
        <name>Mg(2+)</name>
        <dbReference type="ChEBI" id="CHEBI:18420"/>
        <label>3</label>
    </ligand>
</feature>
<keyword evidence="1" id="KW-0784">Thiamine biosynthesis</keyword>
<dbReference type="GO" id="GO:0000287">
    <property type="term" value="F:magnesium ion binding"/>
    <property type="evidence" value="ECO:0007669"/>
    <property type="project" value="UniProtKB-UniRule"/>
</dbReference>
<dbReference type="PIRSF" id="PIRSF005303">
    <property type="entry name" value="Thiam_monoph_kin"/>
    <property type="match status" value="1"/>
</dbReference>
<dbReference type="HAMAP" id="MF_02128">
    <property type="entry name" value="TMP_kinase"/>
    <property type="match status" value="1"/>
</dbReference>
<keyword evidence="1" id="KW-0479">Metal-binding</keyword>
<dbReference type="EMBL" id="CP011309">
    <property type="protein sequence ID" value="AKF27318.1"/>
    <property type="molecule type" value="Genomic_DNA"/>
</dbReference>
<feature type="binding site" evidence="1">
    <location>
        <position position="282"/>
    </location>
    <ligand>
        <name>substrate</name>
    </ligand>
</feature>
<comment type="caution">
    <text evidence="1">Lacks conserved residue(s) required for the propagation of feature annotation.</text>
</comment>
<feature type="binding site" evidence="1">
    <location>
        <position position="232"/>
    </location>
    <ligand>
        <name>Mg(2+)</name>
        <dbReference type="ChEBI" id="CHEBI:18420"/>
        <label>5</label>
    </ligand>
</feature>
<protein>
    <recommendedName>
        <fullName evidence="1">Thiamine-monophosphate kinase</fullName>
        <shortName evidence="1">TMP kinase</shortName>
        <shortName evidence="1">Thiamine-phosphate kinase</shortName>
        <ecNumber evidence="1">2.7.4.16</ecNumber>
    </recommendedName>
</protein>
<comment type="miscellaneous">
    <text evidence="1">Reaction mechanism of ThiL seems to utilize a direct, inline transfer of the gamma-phosphate of ATP to TMP rather than a phosphorylated enzyme intermediate.</text>
</comment>
<dbReference type="NCBIfam" id="NF004351">
    <property type="entry name" value="PRK05731.1-4"/>
    <property type="match status" value="1"/>
</dbReference>
<comment type="similarity">
    <text evidence="1">Belongs to the thiamine-monophosphate kinase family.</text>
</comment>
<dbReference type="UniPathway" id="UPA00060">
    <property type="reaction ID" value="UER00142"/>
</dbReference>
<keyword evidence="1" id="KW-0808">Transferase</keyword>
<proteinExistence type="inferred from homology"/>
<feature type="domain" description="PurM-like C-terminal" evidence="3">
    <location>
        <begin position="166"/>
        <end position="260"/>
    </location>
</feature>
<feature type="binding site" evidence="1">
    <location>
        <position position="58"/>
    </location>
    <ligand>
        <name>Mg(2+)</name>
        <dbReference type="ChEBI" id="CHEBI:18420"/>
        <label>1</label>
    </ligand>
</feature>
<dbReference type="GO" id="GO:0009228">
    <property type="term" value="P:thiamine biosynthetic process"/>
    <property type="evidence" value="ECO:0007669"/>
    <property type="project" value="UniProtKB-KW"/>
</dbReference>
<dbReference type="EC" id="2.7.4.16" evidence="1"/>
<feature type="binding site" evidence="1">
    <location>
        <begin position="135"/>
        <end position="136"/>
    </location>
    <ligand>
        <name>ATP</name>
        <dbReference type="ChEBI" id="CHEBI:30616"/>
    </ligand>
</feature>
<dbReference type="InterPro" id="IPR006283">
    <property type="entry name" value="ThiL-like"/>
</dbReference>
<feature type="domain" description="PurM-like N-terminal" evidence="2">
    <location>
        <begin position="39"/>
        <end position="152"/>
    </location>
</feature>
<comment type="pathway">
    <text evidence="1">Cofactor biosynthesis; thiamine diphosphate biosynthesis; thiamine diphosphate from thiamine phosphate: step 1/1.</text>
</comment>
<dbReference type="GO" id="GO:0009030">
    <property type="term" value="F:thiamine-phosphate kinase activity"/>
    <property type="evidence" value="ECO:0007669"/>
    <property type="project" value="UniProtKB-UniRule"/>
</dbReference>
<feature type="binding site" evidence="1">
    <location>
        <position position="88"/>
    </location>
    <ligand>
        <name>Mg(2+)</name>
        <dbReference type="ChEBI" id="CHEBI:18420"/>
        <label>4</label>
    </ligand>
</feature>
<gene>
    <name evidence="1" type="primary">thiL</name>
    <name evidence="4" type="ORF">YH66_07035</name>
</gene>
<organism evidence="4 5">
    <name type="scientific">[Brevibacterium] flavum</name>
    <dbReference type="NCBI Taxonomy" id="92706"/>
    <lineage>
        <taxon>Bacteria</taxon>
        <taxon>Bacillati</taxon>
        <taxon>Actinomycetota</taxon>
        <taxon>Actinomycetes</taxon>
        <taxon>Mycobacteriales</taxon>
        <taxon>Corynebacteriaceae</taxon>
        <taxon>Corynebacterium</taxon>
    </lineage>
</organism>
<feature type="binding site" evidence="1">
    <location>
        <position position="59"/>
    </location>
    <ligand>
        <name>Mg(2+)</name>
        <dbReference type="ChEBI" id="CHEBI:18420"/>
        <label>2</label>
    </ligand>
</feature>
<dbReference type="PANTHER" id="PTHR30270">
    <property type="entry name" value="THIAMINE-MONOPHOSPHATE KINASE"/>
    <property type="match status" value="1"/>
</dbReference>
<keyword evidence="1" id="KW-0547">Nucleotide-binding</keyword>
<evidence type="ECO:0000313" key="5">
    <source>
        <dbReference type="Proteomes" id="UP000034037"/>
    </source>
</evidence>
<dbReference type="Proteomes" id="UP000034037">
    <property type="component" value="Chromosome"/>
</dbReference>
<dbReference type="Pfam" id="PF02769">
    <property type="entry name" value="AIRS_C"/>
    <property type="match status" value="1"/>
</dbReference>
<dbReference type="PATRIC" id="fig|92706.3.peg.1462"/>
<dbReference type="CDD" id="cd02194">
    <property type="entry name" value="ThiL"/>
    <property type="match status" value="1"/>
</dbReference>
<dbReference type="InterPro" id="IPR036676">
    <property type="entry name" value="PurM-like_C_sf"/>
</dbReference>
<dbReference type="InterPro" id="IPR010918">
    <property type="entry name" value="PurM-like_C_dom"/>
</dbReference>
<keyword evidence="1" id="KW-0460">Magnesium</keyword>
<name>A0A0F6Z5E6_9CORY</name>
<dbReference type="Gene3D" id="3.30.1330.10">
    <property type="entry name" value="PurM-like, N-terminal domain"/>
    <property type="match status" value="1"/>
</dbReference>
<accession>A0A0F6Z5E6</accession>
<dbReference type="SUPFAM" id="SSF55326">
    <property type="entry name" value="PurM N-terminal domain-like"/>
    <property type="match status" value="1"/>
</dbReference>
<dbReference type="InterPro" id="IPR016188">
    <property type="entry name" value="PurM-like_N"/>
</dbReference>
<feature type="binding site" evidence="1">
    <location>
        <position position="229"/>
    </location>
    <ligand>
        <name>Mg(2+)</name>
        <dbReference type="ChEBI" id="CHEBI:18420"/>
        <label>3</label>
    </ligand>
</feature>
<dbReference type="RefSeq" id="WP_003861508.1">
    <property type="nucleotide sequence ID" value="NZ_CP011309.1"/>
</dbReference>
<feature type="binding site" evidence="1">
    <location>
        <position position="136"/>
    </location>
    <ligand>
        <name>Mg(2+)</name>
        <dbReference type="ChEBI" id="CHEBI:18420"/>
        <label>1</label>
    </ligand>
</feature>
<keyword evidence="5" id="KW-1185">Reference proteome</keyword>
<feature type="binding site" evidence="1">
    <location>
        <position position="59"/>
    </location>
    <ligand>
        <name>Mg(2+)</name>
        <dbReference type="ChEBI" id="CHEBI:18420"/>
        <label>1</label>
    </ligand>
</feature>
<evidence type="ECO:0000313" key="4">
    <source>
        <dbReference type="EMBL" id="AKF27318.1"/>
    </source>
</evidence>
<feature type="binding site" evidence="1">
    <location>
        <position position="231"/>
    </location>
    <ligand>
        <name>ATP</name>
        <dbReference type="ChEBI" id="CHEBI:30616"/>
    </ligand>
</feature>
<dbReference type="HOGENOM" id="CLU_046964_0_0_11"/>
<evidence type="ECO:0000259" key="3">
    <source>
        <dbReference type="Pfam" id="PF02769"/>
    </source>
</evidence>
<feature type="binding site" evidence="1">
    <location>
        <position position="66"/>
    </location>
    <ligand>
        <name>substrate</name>
    </ligand>
</feature>
<feature type="binding site" evidence="1">
    <location>
        <position position="41"/>
    </location>
    <ligand>
        <name>Mg(2+)</name>
        <dbReference type="ChEBI" id="CHEBI:18420"/>
        <label>4</label>
    </ligand>
</feature>
<reference evidence="4 5" key="1">
    <citation type="submission" date="2015-04" db="EMBL/GenBank/DDBJ databases">
        <title>Complete Genome Sequence of Brevibacterium flavum ATCC 15168.</title>
        <authorList>
            <person name="Ahn J."/>
            <person name="Park G."/>
            <person name="Jeon W."/>
            <person name="Jang Y."/>
            <person name="Jang M."/>
            <person name="Lee H."/>
            <person name="Lee H."/>
        </authorList>
    </citation>
    <scope>NUCLEOTIDE SEQUENCE [LARGE SCALE GENOMIC DNA]</scope>
    <source>
        <strain evidence="4 5">ATCC 15168</strain>
    </source>
</reference>
<dbReference type="GO" id="GO:0009229">
    <property type="term" value="P:thiamine diphosphate biosynthetic process"/>
    <property type="evidence" value="ECO:0007669"/>
    <property type="project" value="UniProtKB-UniRule"/>
</dbReference>
<dbReference type="InterPro" id="IPR036921">
    <property type="entry name" value="PurM-like_N_sf"/>
</dbReference>
<dbReference type="Pfam" id="PF00586">
    <property type="entry name" value="AIRS"/>
    <property type="match status" value="1"/>
</dbReference>
<sequence>MAHSLSFPDSLRDGPTVGDLGEFEVIRVITEQAGSSLNGDDAAVLRHASPNSRAVVTTDMLVAGRHFQLDWSTPEQIGQKAIVQNFADIEAMGARPVAALLAISAPTHTPVEFVRGLARGMNQRLEEYSAELVGGDITSGDSLVISVTAIGQLGGSLPELTLGRARPGQTLVAHGKIGYSAAGLALLQHFGPDNVPEHLRPLVDAHCAPVLTPGRGMVARAAGATAMTDNSDGLIVDLNQMAMKSGVRIDVDSSSISPDELLSEAASVLGTDAWRWILSGGEDHTLLSTTFGDAPSGFRTIGHVTKTRHEDLVTVDKKTPAFSDGWRSF</sequence>
<comment type="catalytic activity">
    <reaction evidence="1">
        <text>thiamine phosphate + ATP = thiamine diphosphate + ADP</text>
        <dbReference type="Rhea" id="RHEA:15913"/>
        <dbReference type="ChEBI" id="CHEBI:30616"/>
        <dbReference type="ChEBI" id="CHEBI:37575"/>
        <dbReference type="ChEBI" id="CHEBI:58937"/>
        <dbReference type="ChEBI" id="CHEBI:456216"/>
        <dbReference type="EC" id="2.7.4.16"/>
    </reaction>
</comment>
<feature type="binding site" evidence="1">
    <location>
        <position position="57"/>
    </location>
    <ligand>
        <name>Mg(2+)</name>
        <dbReference type="ChEBI" id="CHEBI:18420"/>
        <label>4</label>
    </ligand>
</feature>
<dbReference type="NCBIfam" id="TIGR01379">
    <property type="entry name" value="thiL"/>
    <property type="match status" value="1"/>
</dbReference>
<dbReference type="Gene3D" id="3.90.650.10">
    <property type="entry name" value="PurM-like C-terminal domain"/>
    <property type="match status" value="1"/>
</dbReference>
<dbReference type="PANTHER" id="PTHR30270:SF0">
    <property type="entry name" value="THIAMINE-MONOPHOSPHATE KINASE"/>
    <property type="match status" value="1"/>
</dbReference>
<dbReference type="AlphaFoldDB" id="A0A0F6Z5E6"/>
<dbReference type="GO" id="GO:0005524">
    <property type="term" value="F:ATP binding"/>
    <property type="evidence" value="ECO:0007669"/>
    <property type="project" value="UniProtKB-UniRule"/>
</dbReference>
<dbReference type="SUPFAM" id="SSF56042">
    <property type="entry name" value="PurM C-terminal domain-like"/>
    <property type="match status" value="1"/>
</dbReference>
<keyword evidence="1 4" id="KW-0418">Kinase</keyword>
<feature type="binding site" evidence="1">
    <location>
        <position position="88"/>
    </location>
    <ligand>
        <name>Mg(2+)</name>
        <dbReference type="ChEBI" id="CHEBI:18420"/>
        <label>2</label>
    </ligand>
</feature>
<feature type="binding site" evidence="1">
    <location>
        <position position="326"/>
    </location>
    <ligand>
        <name>substrate</name>
    </ligand>
</feature>
<evidence type="ECO:0000259" key="2">
    <source>
        <dbReference type="Pfam" id="PF00586"/>
    </source>
</evidence>